<dbReference type="EMBL" id="MU275847">
    <property type="protein sequence ID" value="KAI0052112.1"/>
    <property type="molecule type" value="Genomic_DNA"/>
</dbReference>
<sequence>MPSFRDFICCRASSDTEAKRSAVQEMKHAANGRPLRAERNGASRAHASAGAAAPTSAHSDSRHPVPMHTSTTPTKTPQSTHLSPAVYTPNGRPGPTDISASTSTRASTRSPASTSTPGYTGSRQFTHPSAPASILGAPSRHGSTRSQSRTNGDSTPTNARRHRDLGSSRVSKSVSSFRPASPRQHRRSYSSHEYGADLGAGRSAPTGSTGWSRTPPSAPPVVSSSSRHSTAASGHLSVPGPSSTSRGRSAHSPATQTARSSGEFSIEVDPPSPGQESDSQSQQDNSRESSIVSNRSSRSSVPLGLLKDALSAAANVVDGIPIPGLRVAIRGILEIIDRAKMSNSNAKSARRLLAMIEFLDMIAQRLARISTRTSGAQDSLIDRFGS</sequence>
<evidence type="ECO:0000313" key="2">
    <source>
        <dbReference type="Proteomes" id="UP000814033"/>
    </source>
</evidence>
<name>A0ACB8S7C3_9AGAM</name>
<comment type="caution">
    <text evidence="1">The sequence shown here is derived from an EMBL/GenBank/DDBJ whole genome shotgun (WGS) entry which is preliminary data.</text>
</comment>
<organism evidence="1 2">
    <name type="scientific">Auriscalpium vulgare</name>
    <dbReference type="NCBI Taxonomy" id="40419"/>
    <lineage>
        <taxon>Eukaryota</taxon>
        <taxon>Fungi</taxon>
        <taxon>Dikarya</taxon>
        <taxon>Basidiomycota</taxon>
        <taxon>Agaricomycotina</taxon>
        <taxon>Agaricomycetes</taxon>
        <taxon>Russulales</taxon>
        <taxon>Auriscalpiaceae</taxon>
        <taxon>Auriscalpium</taxon>
    </lineage>
</organism>
<keyword evidence="2" id="KW-1185">Reference proteome</keyword>
<protein>
    <submittedName>
        <fullName evidence="1">Uncharacterized protein</fullName>
    </submittedName>
</protein>
<reference evidence="1" key="1">
    <citation type="submission" date="2021-02" db="EMBL/GenBank/DDBJ databases">
        <authorList>
            <consortium name="DOE Joint Genome Institute"/>
            <person name="Ahrendt S."/>
            <person name="Looney B.P."/>
            <person name="Miyauchi S."/>
            <person name="Morin E."/>
            <person name="Drula E."/>
            <person name="Courty P.E."/>
            <person name="Chicoki N."/>
            <person name="Fauchery L."/>
            <person name="Kohler A."/>
            <person name="Kuo A."/>
            <person name="Labutti K."/>
            <person name="Pangilinan J."/>
            <person name="Lipzen A."/>
            <person name="Riley R."/>
            <person name="Andreopoulos W."/>
            <person name="He G."/>
            <person name="Johnson J."/>
            <person name="Barry K.W."/>
            <person name="Grigoriev I.V."/>
            <person name="Nagy L."/>
            <person name="Hibbett D."/>
            <person name="Henrissat B."/>
            <person name="Matheny P.B."/>
            <person name="Labbe J."/>
            <person name="Martin F."/>
        </authorList>
    </citation>
    <scope>NUCLEOTIDE SEQUENCE</scope>
    <source>
        <strain evidence="1">FP105234-sp</strain>
    </source>
</reference>
<dbReference type="Proteomes" id="UP000814033">
    <property type="component" value="Unassembled WGS sequence"/>
</dbReference>
<accession>A0ACB8S7C3</accession>
<evidence type="ECO:0000313" key="1">
    <source>
        <dbReference type="EMBL" id="KAI0052112.1"/>
    </source>
</evidence>
<proteinExistence type="predicted"/>
<reference evidence="1" key="2">
    <citation type="journal article" date="2022" name="New Phytol.">
        <title>Evolutionary transition to the ectomycorrhizal habit in the genomes of a hyperdiverse lineage of mushroom-forming fungi.</title>
        <authorList>
            <person name="Looney B."/>
            <person name="Miyauchi S."/>
            <person name="Morin E."/>
            <person name="Drula E."/>
            <person name="Courty P.E."/>
            <person name="Kohler A."/>
            <person name="Kuo A."/>
            <person name="LaButti K."/>
            <person name="Pangilinan J."/>
            <person name="Lipzen A."/>
            <person name="Riley R."/>
            <person name="Andreopoulos W."/>
            <person name="He G."/>
            <person name="Johnson J."/>
            <person name="Nolan M."/>
            <person name="Tritt A."/>
            <person name="Barry K.W."/>
            <person name="Grigoriev I.V."/>
            <person name="Nagy L.G."/>
            <person name="Hibbett D."/>
            <person name="Henrissat B."/>
            <person name="Matheny P.B."/>
            <person name="Labbe J."/>
            <person name="Martin F.M."/>
        </authorList>
    </citation>
    <scope>NUCLEOTIDE SEQUENCE</scope>
    <source>
        <strain evidence="1">FP105234-sp</strain>
    </source>
</reference>
<gene>
    <name evidence="1" type="ORF">FA95DRAFT_55893</name>
</gene>